<keyword evidence="2" id="KW-1185">Reference proteome</keyword>
<dbReference type="AlphaFoldDB" id="A0AA40A2G3"/>
<evidence type="ECO:0000313" key="2">
    <source>
        <dbReference type="Proteomes" id="UP001172102"/>
    </source>
</evidence>
<name>A0AA40A2G3_9PEZI</name>
<organism evidence="1 2">
    <name type="scientific">Lasiosphaeris hirsuta</name>
    <dbReference type="NCBI Taxonomy" id="260670"/>
    <lineage>
        <taxon>Eukaryota</taxon>
        <taxon>Fungi</taxon>
        <taxon>Dikarya</taxon>
        <taxon>Ascomycota</taxon>
        <taxon>Pezizomycotina</taxon>
        <taxon>Sordariomycetes</taxon>
        <taxon>Sordariomycetidae</taxon>
        <taxon>Sordariales</taxon>
        <taxon>Lasiosphaeriaceae</taxon>
        <taxon>Lasiosphaeris</taxon>
    </lineage>
</organism>
<dbReference type="EMBL" id="JAUKUA010000006">
    <property type="protein sequence ID" value="KAK0708077.1"/>
    <property type="molecule type" value="Genomic_DNA"/>
</dbReference>
<protein>
    <submittedName>
        <fullName evidence="1">Uncharacterized protein</fullName>
    </submittedName>
</protein>
<comment type="caution">
    <text evidence="1">The sequence shown here is derived from an EMBL/GenBank/DDBJ whole genome shotgun (WGS) entry which is preliminary data.</text>
</comment>
<reference evidence="1" key="1">
    <citation type="submission" date="2023-06" db="EMBL/GenBank/DDBJ databases">
        <title>Genome-scale phylogeny and comparative genomics of the fungal order Sordariales.</title>
        <authorList>
            <consortium name="Lawrence Berkeley National Laboratory"/>
            <person name="Hensen N."/>
            <person name="Bonometti L."/>
            <person name="Westerberg I."/>
            <person name="Brannstrom I.O."/>
            <person name="Guillou S."/>
            <person name="Cros-Aarteil S."/>
            <person name="Calhoun S."/>
            <person name="Haridas S."/>
            <person name="Kuo A."/>
            <person name="Mondo S."/>
            <person name="Pangilinan J."/>
            <person name="Riley R."/>
            <person name="Labutti K."/>
            <person name="Andreopoulos B."/>
            <person name="Lipzen A."/>
            <person name="Chen C."/>
            <person name="Yanf M."/>
            <person name="Daum C."/>
            <person name="Ng V."/>
            <person name="Clum A."/>
            <person name="Steindorff A."/>
            <person name="Ohm R."/>
            <person name="Martin F."/>
            <person name="Silar P."/>
            <person name="Natvig D."/>
            <person name="Lalanne C."/>
            <person name="Gautier V."/>
            <person name="Ament-Velasquez S.L."/>
            <person name="Kruys A."/>
            <person name="Hutchinson M.I."/>
            <person name="Powell A.J."/>
            <person name="Barry K."/>
            <person name="Miller A.N."/>
            <person name="Grigoriev I.V."/>
            <person name="Debuchy R."/>
            <person name="Gladieux P."/>
            <person name="Thoren M.H."/>
            <person name="Johannesson H."/>
        </authorList>
    </citation>
    <scope>NUCLEOTIDE SEQUENCE</scope>
    <source>
        <strain evidence="1">SMH4607-1</strain>
    </source>
</reference>
<sequence>MVSQILLTPQRGTLLVNKIPQALDLSNENDFLVATVGIHARVHNRDVAGREGLATWRRGVLGNSRGLVGRARGPSGMIRGSFIDVTKNHGRTEGHGPYVNGRGYRRRISAGG</sequence>
<dbReference type="Proteomes" id="UP001172102">
    <property type="component" value="Unassembled WGS sequence"/>
</dbReference>
<proteinExistence type="predicted"/>
<evidence type="ECO:0000313" key="1">
    <source>
        <dbReference type="EMBL" id="KAK0708077.1"/>
    </source>
</evidence>
<gene>
    <name evidence="1" type="ORF">B0H67DRAFT_327564</name>
</gene>
<accession>A0AA40A2G3</accession>